<feature type="coiled-coil region" evidence="5">
    <location>
        <begin position="316"/>
        <end position="621"/>
    </location>
</feature>
<keyword evidence="3 5" id="KW-0175">Coiled coil</keyword>
<protein>
    <submittedName>
        <fullName evidence="6">Uncharacterized protein</fullName>
    </submittedName>
</protein>
<reference evidence="6 7" key="2">
    <citation type="submission" date="2016-05" db="EMBL/GenBank/DDBJ databases">
        <title>Lineage-specific infection strategies underlie the spectrum of fungal disease in amphibians.</title>
        <authorList>
            <person name="Cuomo C.A."/>
            <person name="Farrer R.A."/>
            <person name="James T."/>
            <person name="Longcore J."/>
            <person name="Birren B."/>
        </authorList>
    </citation>
    <scope>NUCLEOTIDE SEQUENCE [LARGE SCALE GENOMIC DNA]</scope>
    <source>
        <strain evidence="6 7">JEL423</strain>
    </source>
</reference>
<dbReference type="Pfam" id="PF13516">
    <property type="entry name" value="LRR_6"/>
    <property type="match status" value="4"/>
</dbReference>
<dbReference type="Gene3D" id="3.80.10.10">
    <property type="entry name" value="Ribonuclease Inhibitor"/>
    <property type="match status" value="2"/>
</dbReference>
<evidence type="ECO:0000256" key="2">
    <source>
        <dbReference type="ARBA" id="ARBA00022490"/>
    </source>
</evidence>
<evidence type="ECO:0000256" key="1">
    <source>
        <dbReference type="ARBA" id="ARBA00004300"/>
    </source>
</evidence>
<evidence type="ECO:0000313" key="7">
    <source>
        <dbReference type="Proteomes" id="UP000077115"/>
    </source>
</evidence>
<evidence type="ECO:0000256" key="5">
    <source>
        <dbReference type="SAM" id="Coils"/>
    </source>
</evidence>
<dbReference type="SMART" id="SM00368">
    <property type="entry name" value="LRR_RI"/>
    <property type="match status" value="7"/>
</dbReference>
<keyword evidence="2" id="KW-0963">Cytoplasm</keyword>
<dbReference type="InterPro" id="IPR052116">
    <property type="entry name" value="Centro_Cilium_Assembly"/>
</dbReference>
<keyword evidence="4" id="KW-0206">Cytoskeleton</keyword>
<dbReference type="AlphaFoldDB" id="A0A177WAN3"/>
<name>A0A177WAN3_BATDL</name>
<dbReference type="VEuPathDB" id="FungiDB:BDEG_20962"/>
<evidence type="ECO:0000256" key="3">
    <source>
        <dbReference type="ARBA" id="ARBA00023054"/>
    </source>
</evidence>
<dbReference type="PANTHER" id="PTHR23170">
    <property type="entry name" value="NY-REN-58 ANTIGEN"/>
    <property type="match status" value="1"/>
</dbReference>
<dbReference type="PANTHER" id="PTHR23170:SF3">
    <property type="entry name" value="LEUCINE-RICH REPEAT-CONTAINING PROTEIN 45"/>
    <property type="match status" value="1"/>
</dbReference>
<accession>A0A177WAN3</accession>
<reference evidence="6 7" key="1">
    <citation type="submission" date="2006-10" db="EMBL/GenBank/DDBJ databases">
        <title>The Genome Sequence of Batrachochytrium dendrobatidis JEL423.</title>
        <authorList>
            <consortium name="The Broad Institute Genome Sequencing Platform"/>
            <person name="Birren B."/>
            <person name="Lander E."/>
            <person name="Galagan J."/>
            <person name="Cuomo C."/>
            <person name="Devon K."/>
            <person name="Jaffe D."/>
            <person name="Butler J."/>
            <person name="Alvarez P."/>
            <person name="Gnerre S."/>
            <person name="Grabherr M."/>
            <person name="Kleber M."/>
            <person name="Mauceli E."/>
            <person name="Brockman W."/>
            <person name="Young S."/>
            <person name="LaButti K."/>
            <person name="Sykes S."/>
            <person name="DeCaprio D."/>
            <person name="Crawford M."/>
            <person name="Koehrsen M."/>
            <person name="Engels R."/>
            <person name="Montgomery P."/>
            <person name="Pearson M."/>
            <person name="Howarth C."/>
            <person name="Larson L."/>
            <person name="White J."/>
            <person name="O'Leary S."/>
            <person name="Kodira C."/>
            <person name="Zeng Q."/>
            <person name="Yandava C."/>
            <person name="Alvarado L."/>
            <person name="Longcore J."/>
            <person name="James T."/>
        </authorList>
    </citation>
    <scope>NUCLEOTIDE SEQUENCE [LARGE SCALE GENOMIC DNA]</scope>
    <source>
        <strain evidence="6 7">JEL423</strain>
    </source>
</reference>
<sequence length="711" mass="81674">MENFKSKYTSKCAELSIQPLTTVLDTLARRKTQIDEGNSDTLPLIHGPNSEFEITTTLSPKRQKSHLVETLNLSGQSIPLKAGSALASALSDDCFFTRLVLADAFLGDDGCILVASALKSNTTVTYLDLRGNSIRADGAIALGQMLKVNSTLKSLNLEWNCVGIWEAGVKSIADALTLNQSLEELDLRNNKIGPQASQHVALSLKHNTRLRRLDYRWNNAGLIGGRAFLDLLKWNTTLTDLNLTGNEIPEDTHRGIVSALERNNDRYKHDLYTKAHTQGLTTTLQTLTQSHHDALSQLTSKLVETDQNAQSMSKKLSLASAEISESQEAYAILEAKLSRVMQEKTEFENRVIQERTQSQKQVTELQQELVTEREKRMRAEDTYQTLSSGTTTRVLKLESSLKQAELDVEVLKRDKAILLEDVAAAKEKERSIASLWEEKLQRYEATSHGKLMKLQNLKEEEMAERCKKHDERCRQLETECSKAQEEVDLMRNKLNNEKRHWAELLSQTEARIHKEEEARRNDIELQYQNMHRQRDALQTELSSAQAMHAQIQKEHDAAIKRLHDQRMNQSQELSDLQARDAHHMADITQLRVRLEEARKEAKEAHEQLIQFQSELNRIREASEREKKDVVEREKRERKQEHETILKQISARDSVISRLKEELRRRDDEMEARDEENIIRMKELQLNINTLLTQRTRKHNRTKSTDFELSVT</sequence>
<dbReference type="SUPFAM" id="SSF52047">
    <property type="entry name" value="RNI-like"/>
    <property type="match status" value="1"/>
</dbReference>
<dbReference type="InterPro" id="IPR032675">
    <property type="entry name" value="LRR_dom_sf"/>
</dbReference>
<gene>
    <name evidence="6" type="ORF">BDEG_20962</name>
</gene>
<dbReference type="InterPro" id="IPR001611">
    <property type="entry name" value="Leu-rich_rpt"/>
</dbReference>
<dbReference type="OrthoDB" id="120976at2759"/>
<evidence type="ECO:0000313" key="6">
    <source>
        <dbReference type="EMBL" id="OAJ36836.1"/>
    </source>
</evidence>
<dbReference type="Proteomes" id="UP000077115">
    <property type="component" value="Unassembled WGS sequence"/>
</dbReference>
<dbReference type="STRING" id="403673.A0A177WAN3"/>
<organism evidence="6 7">
    <name type="scientific">Batrachochytrium dendrobatidis (strain JEL423)</name>
    <dbReference type="NCBI Taxonomy" id="403673"/>
    <lineage>
        <taxon>Eukaryota</taxon>
        <taxon>Fungi</taxon>
        <taxon>Fungi incertae sedis</taxon>
        <taxon>Chytridiomycota</taxon>
        <taxon>Chytridiomycota incertae sedis</taxon>
        <taxon>Chytridiomycetes</taxon>
        <taxon>Rhizophydiales</taxon>
        <taxon>Rhizophydiales incertae sedis</taxon>
        <taxon>Batrachochytrium</taxon>
    </lineage>
</organism>
<dbReference type="EMBL" id="DS022300">
    <property type="protein sequence ID" value="OAJ36836.1"/>
    <property type="molecule type" value="Genomic_DNA"/>
</dbReference>
<proteinExistence type="predicted"/>
<evidence type="ECO:0000256" key="4">
    <source>
        <dbReference type="ARBA" id="ARBA00023212"/>
    </source>
</evidence>
<comment type="subcellular location">
    <subcellularLocation>
        <location evidence="1">Cytoplasm</location>
        <location evidence="1">Cytoskeleton</location>
        <location evidence="1">Microtubule organizing center</location>
        <location evidence="1">Centrosome</location>
    </subcellularLocation>
</comment>